<dbReference type="OrthoDB" id="292704at2759"/>
<dbReference type="GO" id="GO:0098855">
    <property type="term" value="C:HCN channel complex"/>
    <property type="evidence" value="ECO:0007669"/>
    <property type="project" value="TreeGrafter"/>
</dbReference>
<evidence type="ECO:0000259" key="9">
    <source>
        <dbReference type="PROSITE" id="PS50042"/>
    </source>
</evidence>
<feature type="compositionally biased region" description="Polar residues" evidence="7">
    <location>
        <begin position="1081"/>
        <end position="1113"/>
    </location>
</feature>
<comment type="subcellular location">
    <subcellularLocation>
        <location evidence="1">Membrane</location>
        <topology evidence="1">Multi-pass membrane protein</topology>
    </subcellularLocation>
</comment>
<feature type="transmembrane region" description="Helical" evidence="8">
    <location>
        <begin position="519"/>
        <end position="536"/>
    </location>
</feature>
<dbReference type="Proteomes" id="UP000009168">
    <property type="component" value="Unassembled WGS sequence"/>
</dbReference>
<dbReference type="KEGG" id="tet:TTHERM_00327140"/>
<protein>
    <submittedName>
        <fullName evidence="10">Cation channel family protein</fullName>
    </submittedName>
</protein>
<dbReference type="PANTHER" id="PTHR45689">
    <property type="entry name" value="I[[H]] CHANNEL, ISOFORM E"/>
    <property type="match status" value="1"/>
</dbReference>
<name>I7MMR0_TETTS</name>
<keyword evidence="4 8" id="KW-1133">Transmembrane helix</keyword>
<keyword evidence="2" id="KW-0813">Transport</keyword>
<dbReference type="eggNOG" id="KOG0500">
    <property type="taxonomic scope" value="Eukaryota"/>
</dbReference>
<gene>
    <name evidence="10" type="ORF">TTHERM_00327140</name>
</gene>
<feature type="compositionally biased region" description="Basic and acidic residues" evidence="7">
    <location>
        <begin position="183"/>
        <end position="202"/>
    </location>
</feature>
<feature type="region of interest" description="Disordered" evidence="7">
    <location>
        <begin position="159"/>
        <end position="230"/>
    </location>
</feature>
<dbReference type="RefSeq" id="XP_001026477.2">
    <property type="nucleotide sequence ID" value="XM_001026477.2"/>
</dbReference>
<evidence type="ECO:0000256" key="5">
    <source>
        <dbReference type="ARBA" id="ARBA00023065"/>
    </source>
</evidence>
<dbReference type="Pfam" id="PF00520">
    <property type="entry name" value="Ion_trans"/>
    <property type="match status" value="1"/>
</dbReference>
<evidence type="ECO:0000313" key="10">
    <source>
        <dbReference type="EMBL" id="EAS06232.2"/>
    </source>
</evidence>
<feature type="compositionally biased region" description="Basic and acidic residues" evidence="7">
    <location>
        <begin position="1047"/>
        <end position="1071"/>
    </location>
</feature>
<feature type="region of interest" description="Disordered" evidence="7">
    <location>
        <begin position="1502"/>
        <end position="1524"/>
    </location>
</feature>
<evidence type="ECO:0000256" key="2">
    <source>
        <dbReference type="ARBA" id="ARBA00022448"/>
    </source>
</evidence>
<evidence type="ECO:0000313" key="11">
    <source>
        <dbReference type="Proteomes" id="UP000009168"/>
    </source>
</evidence>
<organism evidence="10 11">
    <name type="scientific">Tetrahymena thermophila (strain SB210)</name>
    <dbReference type="NCBI Taxonomy" id="312017"/>
    <lineage>
        <taxon>Eukaryota</taxon>
        <taxon>Sar</taxon>
        <taxon>Alveolata</taxon>
        <taxon>Ciliophora</taxon>
        <taxon>Intramacronucleata</taxon>
        <taxon>Oligohymenophorea</taxon>
        <taxon>Hymenostomatida</taxon>
        <taxon>Tetrahymenina</taxon>
        <taxon>Tetrahymenidae</taxon>
        <taxon>Tetrahymena</taxon>
    </lineage>
</organism>
<dbReference type="GO" id="GO:0003254">
    <property type="term" value="P:regulation of membrane depolarization"/>
    <property type="evidence" value="ECO:0007669"/>
    <property type="project" value="TreeGrafter"/>
</dbReference>
<evidence type="ECO:0000256" key="6">
    <source>
        <dbReference type="ARBA" id="ARBA00023136"/>
    </source>
</evidence>
<evidence type="ECO:0000256" key="3">
    <source>
        <dbReference type="ARBA" id="ARBA00022692"/>
    </source>
</evidence>
<dbReference type="GO" id="GO:0035725">
    <property type="term" value="P:sodium ion transmembrane transport"/>
    <property type="evidence" value="ECO:0007669"/>
    <property type="project" value="TreeGrafter"/>
</dbReference>
<evidence type="ECO:0000256" key="7">
    <source>
        <dbReference type="SAM" id="MobiDB-lite"/>
    </source>
</evidence>
<dbReference type="InterPro" id="IPR018490">
    <property type="entry name" value="cNMP-bd_dom_sf"/>
</dbReference>
<reference evidence="11" key="1">
    <citation type="journal article" date="2006" name="PLoS Biol.">
        <title>Macronuclear genome sequence of the ciliate Tetrahymena thermophila, a model eukaryote.</title>
        <authorList>
            <person name="Eisen J.A."/>
            <person name="Coyne R.S."/>
            <person name="Wu M."/>
            <person name="Wu D."/>
            <person name="Thiagarajan M."/>
            <person name="Wortman J.R."/>
            <person name="Badger J.H."/>
            <person name="Ren Q."/>
            <person name="Amedeo P."/>
            <person name="Jones K.M."/>
            <person name="Tallon L.J."/>
            <person name="Delcher A.L."/>
            <person name="Salzberg S.L."/>
            <person name="Silva J.C."/>
            <person name="Haas B.J."/>
            <person name="Majoros W.H."/>
            <person name="Farzad M."/>
            <person name="Carlton J.M."/>
            <person name="Smith R.K. Jr."/>
            <person name="Garg J."/>
            <person name="Pearlman R.E."/>
            <person name="Karrer K.M."/>
            <person name="Sun L."/>
            <person name="Manning G."/>
            <person name="Elde N.C."/>
            <person name="Turkewitz A.P."/>
            <person name="Asai D.J."/>
            <person name="Wilkes D.E."/>
            <person name="Wang Y."/>
            <person name="Cai H."/>
            <person name="Collins K."/>
            <person name="Stewart B.A."/>
            <person name="Lee S.R."/>
            <person name="Wilamowska K."/>
            <person name="Weinberg Z."/>
            <person name="Ruzzo W.L."/>
            <person name="Wloga D."/>
            <person name="Gaertig J."/>
            <person name="Frankel J."/>
            <person name="Tsao C.-C."/>
            <person name="Gorovsky M.A."/>
            <person name="Keeling P.J."/>
            <person name="Waller R.F."/>
            <person name="Patron N.J."/>
            <person name="Cherry J.M."/>
            <person name="Stover N.A."/>
            <person name="Krieger C.J."/>
            <person name="del Toro C."/>
            <person name="Ryder H.F."/>
            <person name="Williamson S.C."/>
            <person name="Barbeau R.A."/>
            <person name="Hamilton E.P."/>
            <person name="Orias E."/>
        </authorList>
    </citation>
    <scope>NUCLEOTIDE SEQUENCE [LARGE SCALE GENOMIC DNA]</scope>
    <source>
        <strain evidence="11">SB210</strain>
    </source>
</reference>
<keyword evidence="6 8" id="KW-0472">Membrane</keyword>
<feature type="transmembrane region" description="Helical" evidence="8">
    <location>
        <begin position="330"/>
        <end position="349"/>
    </location>
</feature>
<evidence type="ECO:0000256" key="1">
    <source>
        <dbReference type="ARBA" id="ARBA00004141"/>
    </source>
</evidence>
<dbReference type="PANTHER" id="PTHR45689:SF5">
    <property type="entry name" value="I[[H]] CHANNEL, ISOFORM E"/>
    <property type="match status" value="1"/>
</dbReference>
<feature type="transmembrane region" description="Helical" evidence="8">
    <location>
        <begin position="473"/>
        <end position="493"/>
    </location>
</feature>
<keyword evidence="3 8" id="KW-0812">Transmembrane</keyword>
<feature type="region of interest" description="Disordered" evidence="7">
    <location>
        <begin position="991"/>
        <end position="1122"/>
    </location>
</feature>
<dbReference type="InterPro" id="IPR051413">
    <property type="entry name" value="K/Na_HCN_channel"/>
</dbReference>
<feature type="region of interest" description="Disordered" evidence="7">
    <location>
        <begin position="1347"/>
        <end position="1383"/>
    </location>
</feature>
<dbReference type="GeneID" id="7830617"/>
<keyword evidence="11" id="KW-1185">Reference proteome</keyword>
<dbReference type="SUPFAM" id="SSF51206">
    <property type="entry name" value="cAMP-binding domain-like"/>
    <property type="match status" value="1"/>
</dbReference>
<dbReference type="Gene3D" id="1.10.287.70">
    <property type="match status" value="1"/>
</dbReference>
<feature type="transmembrane region" description="Helical" evidence="8">
    <location>
        <begin position="369"/>
        <end position="391"/>
    </location>
</feature>
<feature type="compositionally biased region" description="Polar residues" evidence="7">
    <location>
        <begin position="1033"/>
        <end position="1046"/>
    </location>
</feature>
<dbReference type="InterPro" id="IPR005821">
    <property type="entry name" value="Ion_trans_dom"/>
</dbReference>
<dbReference type="Gene3D" id="2.60.120.10">
    <property type="entry name" value="Jelly Rolls"/>
    <property type="match status" value="1"/>
</dbReference>
<keyword evidence="5" id="KW-0406">Ion transport</keyword>
<dbReference type="EMBL" id="GG662299">
    <property type="protein sequence ID" value="EAS06232.2"/>
    <property type="molecule type" value="Genomic_DNA"/>
</dbReference>
<dbReference type="Gene3D" id="1.10.287.630">
    <property type="entry name" value="Helix hairpin bin"/>
    <property type="match status" value="1"/>
</dbReference>
<dbReference type="CDD" id="cd00038">
    <property type="entry name" value="CAP_ED"/>
    <property type="match status" value="1"/>
</dbReference>
<dbReference type="GO" id="GO:0005249">
    <property type="term" value="F:voltage-gated potassium channel activity"/>
    <property type="evidence" value="ECO:0007669"/>
    <property type="project" value="TreeGrafter"/>
</dbReference>
<feature type="domain" description="Cyclic nucleotide-binding" evidence="9">
    <location>
        <begin position="690"/>
        <end position="754"/>
    </location>
</feature>
<dbReference type="PROSITE" id="PS50042">
    <property type="entry name" value="CNMP_BINDING_3"/>
    <property type="match status" value="1"/>
</dbReference>
<feature type="compositionally biased region" description="Polar residues" evidence="7">
    <location>
        <begin position="991"/>
        <end position="1026"/>
    </location>
</feature>
<dbReference type="InParanoid" id="I7MMR0"/>
<feature type="transmembrane region" description="Helical" evidence="8">
    <location>
        <begin position="548"/>
        <end position="571"/>
    </location>
</feature>
<feature type="transmembrane region" description="Helical" evidence="8">
    <location>
        <begin position="435"/>
        <end position="453"/>
    </location>
</feature>
<evidence type="ECO:0000256" key="8">
    <source>
        <dbReference type="SAM" id="Phobius"/>
    </source>
</evidence>
<accession>I7MMR0</accession>
<dbReference type="SUPFAM" id="SSF81324">
    <property type="entry name" value="Voltage-gated potassium channels"/>
    <property type="match status" value="1"/>
</dbReference>
<feature type="compositionally biased region" description="Low complexity" evidence="7">
    <location>
        <begin position="210"/>
        <end position="219"/>
    </location>
</feature>
<proteinExistence type="predicted"/>
<dbReference type="InterPro" id="IPR000595">
    <property type="entry name" value="cNMP-bd_dom"/>
</dbReference>
<dbReference type="InterPro" id="IPR014710">
    <property type="entry name" value="RmlC-like_jellyroll"/>
</dbReference>
<evidence type="ECO:0000256" key="4">
    <source>
        <dbReference type="ARBA" id="ARBA00022989"/>
    </source>
</evidence>
<sequence>MSVSQEIQSKDFLISPKVTSLRQGDSTRRKMFQVGTNSFQMLQKQGDDNNPSQYIYSDDRYQQEQDSVNQTNNQMKLTSQSIMNRSDFKFQLNRPSLLSVERAIDQGHLSPKGFFSPKETMRSYSNILSSSQQNITSEYGFRNSGNIFMKSKTVNQFKRSQTRKEEFFEQSPKKKLRKSKTQKICDDTKTENMQKSDSKEDIYLPNFTAQQKSNEQSQKQSDDLKPEKGLNQNWKKRGISIITQVQKFLTRLQNLSFIRRYDNQTLHQFQVINDLSAFYDENRKKKSYQRKGIVQSILSLLKQGINTNKMIQKLTNLIDKKFKVFEPDQLIIIIWMLITINSSFFLLFLNPLFMAFQDEMIDYKYNKSHIIFFCMSTLPLIVMFVDVIIRLNTGYYKRGLIVVKRWNIAKHYIKHKLWLDIFLIFLFAIYDNTNINIMMLITILLIGKITQIIKELEDAVTLDKRQMAYYQLVKLSILVLFIGHFCGCIFWSVGVQTKAHLDQSWVANKFDNKSFYEKYISSLYWATVTMLTVGYGDIVPLNKIEKQCVIIIMIFSCGIYAYFLNQIGFLIEEITYEDKEFKQIYSQVSLFLQKRNLDVKLQTEVKRYYQYLHYEKHNYTVNGEELLQPLKQSLKLKVMSNINQQLLIKYKLFRNQFSEAFLQQLALKMKESQFNSDDKVWDSSDLPLNNKIFFVIRGQIIQKVNDQFLVKTIEEGGFFNEKCFMIDESPNISFVSTCLSSIVYLDKKDFLEVIKNFPVDYERYCKLRDGSKFSNFFNLDSKCETCNLFTHCFNNCPQVNIFINKAKIVYSLTQWTPQKDRIFQQRRQYQDYLQQSQISNNLQNNSQKKDMRYKRGNNARSQHYSILESVIDYLINRNPFQLDEDNLIEYMKSIFENNDNLNNNDPAAAAAASSPEQGGAKLQVLPLQLQNADQKLRSLIHPYQVLGSRLVDEINSNPKPNYKPILYADDYIKQNSGQESQQGSIYQPYTQQYSKTSTRGNQASIGGAHYSSQGINTPQPSNQSGNYGKRLIQTKTTSQTEIPSNENLKDLPNEIDIRHHDKYREATDGGRRRVSTTTRSQNKVTHSLTHNSYSPFPSNNQMALSSGAHSSYSAPPPLDRNNSDISIERSINYDTMLLQSNEQDELNVSEALKNLNKKKQNKINANSGNPNNSTFTILEEETQENQTNFQKTLFMNNTNIERDNTLTLSNNQNEGSSIQQTDLYPKIKDENSLPFILNGKINFDTSININMNNIVSSQNNVMSQQNNIIQNQVNTPNTITTPNTTHMTKRNSISNKYLNYIRTSSNSIPANPISPINSNNKRNGFPNKTFVYPTVTKTEEGNFIRLNSNVNSKGGGSQYGNQPVGEEAPNSVRNRKKTESSFNKQHSYLKYLNRIKEDATPKNNSKPKLGSNNFIPSLQNLHAQLYEEEVIFVSPLTHEFSDIPNLDKYHIYSDYFPHNNIDKVMNVLKQKYELIEKERNKKKSESHLSKLEKFMLKFNTKRNSSKKTRQSMAPIRSKTKKRTVQNSGIFLQKSAFHQQHSIKQLQ</sequence>